<gene>
    <name evidence="2" type="ORF">A4X03_0g5070</name>
    <name evidence="1" type="ORF">JKIAZH3_G6776</name>
</gene>
<evidence type="ECO:0008006" key="5">
    <source>
        <dbReference type="Google" id="ProtNLM"/>
    </source>
</evidence>
<protein>
    <recommendedName>
        <fullName evidence="5">DDE-1 domain-containing protein</fullName>
    </recommendedName>
</protein>
<name>A0A177UBE2_9BASI</name>
<evidence type="ECO:0000313" key="2">
    <source>
        <dbReference type="EMBL" id="KAE8256770.1"/>
    </source>
</evidence>
<dbReference type="EMBL" id="LWDD02000760">
    <property type="protein sequence ID" value="KAE8256770.1"/>
    <property type="molecule type" value="Genomic_DNA"/>
</dbReference>
<reference evidence="2" key="2">
    <citation type="journal article" date="2019" name="IMA Fungus">
        <title>Genome sequencing and comparison of five Tilletia species to identify candidate genes for the detection of regulated species infecting wheat.</title>
        <authorList>
            <person name="Nguyen H.D.T."/>
            <person name="Sultana T."/>
            <person name="Kesanakurti P."/>
            <person name="Hambleton S."/>
        </authorList>
    </citation>
    <scope>NUCLEOTIDE SEQUENCE</scope>
    <source>
        <strain evidence="2">DAOMC 238032</strain>
    </source>
</reference>
<dbReference type="Proteomes" id="UP000077671">
    <property type="component" value="Unassembled WGS sequence"/>
</dbReference>
<reference evidence="2" key="1">
    <citation type="submission" date="2016-04" db="EMBL/GenBank/DDBJ databases">
        <authorList>
            <person name="Nguyen H.D."/>
            <person name="Kesanakurti P."/>
            <person name="Cullis J."/>
            <person name="Levesque C.A."/>
            <person name="Hambleton S."/>
        </authorList>
    </citation>
    <scope>NUCLEOTIDE SEQUENCE</scope>
    <source>
        <strain evidence="2">DAOMC 238032</strain>
    </source>
</reference>
<comment type="caution">
    <text evidence="2">The sequence shown here is derived from an EMBL/GenBank/DDBJ whole genome shotgun (WGS) entry which is preliminary data.</text>
</comment>
<organism evidence="2 3">
    <name type="scientific">Tilletia caries</name>
    <name type="common">wheat bunt fungus</name>
    <dbReference type="NCBI Taxonomy" id="13290"/>
    <lineage>
        <taxon>Eukaryota</taxon>
        <taxon>Fungi</taxon>
        <taxon>Dikarya</taxon>
        <taxon>Basidiomycota</taxon>
        <taxon>Ustilaginomycotina</taxon>
        <taxon>Exobasidiomycetes</taxon>
        <taxon>Tilletiales</taxon>
        <taxon>Tilletiaceae</taxon>
        <taxon>Tilletia</taxon>
    </lineage>
</organism>
<dbReference type="EMBL" id="CAJHJG010000444">
    <property type="protein sequence ID" value="CAD6902562.1"/>
    <property type="molecule type" value="Genomic_DNA"/>
</dbReference>
<reference evidence="1" key="3">
    <citation type="submission" date="2020-10" db="EMBL/GenBank/DDBJ databases">
        <authorList>
            <person name="Sedaghatjoo S."/>
        </authorList>
    </citation>
    <scope>NUCLEOTIDE SEQUENCE</scope>
    <source>
        <strain evidence="1">AZH3</strain>
    </source>
</reference>
<evidence type="ECO:0000313" key="4">
    <source>
        <dbReference type="Proteomes" id="UP000836402"/>
    </source>
</evidence>
<sequence>MLQAARKHNVHVLSLPAHSTHGMAPLDRTCFAPLKVAWAECQRWEFFMTGVIRRDDVVRLYEEARKKAMTPANIISGYPLHCHGYLAAERH</sequence>
<evidence type="ECO:0000313" key="3">
    <source>
        <dbReference type="Proteomes" id="UP000077671"/>
    </source>
</evidence>
<keyword evidence="4" id="KW-1185">Reference proteome</keyword>
<evidence type="ECO:0000313" key="1">
    <source>
        <dbReference type="EMBL" id="CAD6902562.1"/>
    </source>
</evidence>
<proteinExistence type="predicted"/>
<dbReference type="Proteomes" id="UP000836402">
    <property type="component" value="Unassembled WGS sequence"/>
</dbReference>
<accession>A0A177UBE2</accession>
<dbReference type="AlphaFoldDB" id="A0A177UBE2"/>